<dbReference type="InterPro" id="IPR002933">
    <property type="entry name" value="Peptidase_M20"/>
</dbReference>
<dbReference type="InterPro" id="IPR017439">
    <property type="entry name" value="Amidohydrolase"/>
</dbReference>
<keyword evidence="2" id="KW-0464">Manganese</keyword>
<dbReference type="NCBIfam" id="TIGR01891">
    <property type="entry name" value="amidohydrolases"/>
    <property type="match status" value="1"/>
</dbReference>
<organism evidence="4 5">
    <name type="scientific">Candidatus Xianfuyuplasma coldseepsis</name>
    <dbReference type="NCBI Taxonomy" id="2782163"/>
    <lineage>
        <taxon>Bacteria</taxon>
        <taxon>Bacillati</taxon>
        <taxon>Mycoplasmatota</taxon>
        <taxon>Mollicutes</taxon>
        <taxon>Candidatus Izemoplasmatales</taxon>
        <taxon>Candidatus Izemoplasmataceae</taxon>
        <taxon>Candidatus Xianfuyuplasma</taxon>
    </lineage>
</organism>
<dbReference type="Proteomes" id="UP000514720">
    <property type="component" value="Chromosome"/>
</dbReference>
<evidence type="ECO:0000256" key="1">
    <source>
        <dbReference type="ARBA" id="ARBA00022801"/>
    </source>
</evidence>
<evidence type="ECO:0000313" key="5">
    <source>
        <dbReference type="Proteomes" id="UP000514720"/>
    </source>
</evidence>
<dbReference type="PANTHER" id="PTHR11014:SF63">
    <property type="entry name" value="METALLOPEPTIDASE, PUTATIVE (AFU_ORTHOLOGUE AFUA_6G09600)-RELATED"/>
    <property type="match status" value="1"/>
</dbReference>
<dbReference type="Gene3D" id="3.30.70.360">
    <property type="match status" value="1"/>
</dbReference>
<dbReference type="PANTHER" id="PTHR11014">
    <property type="entry name" value="PEPTIDASE M20 FAMILY MEMBER"/>
    <property type="match status" value="1"/>
</dbReference>
<dbReference type="FunFam" id="3.30.70.360:FF:000001">
    <property type="entry name" value="N-acetyldiaminopimelate deacetylase"/>
    <property type="match status" value="1"/>
</dbReference>
<feature type="binding site" evidence="2">
    <location>
        <position position="101"/>
    </location>
    <ligand>
        <name>Mn(2+)</name>
        <dbReference type="ChEBI" id="CHEBI:29035"/>
        <label>2</label>
    </ligand>
</feature>
<comment type="cofactor">
    <cofactor evidence="2">
        <name>Mn(2+)</name>
        <dbReference type="ChEBI" id="CHEBI:29035"/>
    </cofactor>
    <text evidence="2">The Mn(2+) ion enhances activity.</text>
</comment>
<keyword evidence="1 4" id="KW-0378">Hydrolase</keyword>
<evidence type="ECO:0000313" key="4">
    <source>
        <dbReference type="EMBL" id="QMS85322.1"/>
    </source>
</evidence>
<feature type="binding site" evidence="2">
    <location>
        <position position="163"/>
    </location>
    <ligand>
        <name>Mn(2+)</name>
        <dbReference type="ChEBI" id="CHEBI:29035"/>
        <label>2</label>
    </ligand>
</feature>
<dbReference type="Gene3D" id="3.40.630.10">
    <property type="entry name" value="Zn peptidases"/>
    <property type="match status" value="1"/>
</dbReference>
<evidence type="ECO:0000259" key="3">
    <source>
        <dbReference type="Pfam" id="PF07687"/>
    </source>
</evidence>
<dbReference type="PIRSF" id="PIRSF005962">
    <property type="entry name" value="Pept_M20D_amidohydro"/>
    <property type="match status" value="1"/>
</dbReference>
<feature type="domain" description="Peptidase M20 dimerisation" evidence="3">
    <location>
        <begin position="187"/>
        <end position="281"/>
    </location>
</feature>
<accession>A0A7L7KSS4</accession>
<dbReference type="InterPro" id="IPR011650">
    <property type="entry name" value="Peptidase_M20_dimer"/>
</dbReference>
<keyword evidence="5" id="KW-1185">Reference proteome</keyword>
<dbReference type="EMBL" id="CP048914">
    <property type="protein sequence ID" value="QMS85322.1"/>
    <property type="molecule type" value="Genomic_DNA"/>
</dbReference>
<evidence type="ECO:0000256" key="2">
    <source>
        <dbReference type="PIRSR" id="PIRSR005962-1"/>
    </source>
</evidence>
<dbReference type="RefSeq" id="WP_258877114.1">
    <property type="nucleotide sequence ID" value="NZ_CP048914.1"/>
</dbReference>
<protein>
    <submittedName>
        <fullName evidence="4">Amidohydrolase</fullName>
    </submittedName>
</protein>
<gene>
    <name evidence="4" type="ORF">G4Z02_06000</name>
</gene>
<sequence>MLPINHFKDYEEFMITTRRDIHMNPEPGFQEFRTSKLIKDYLIKWGYDVIDGIGTTGMVASIHGKKPGKTIGLRADIDALKMQEENDVPYKSLNDGLMHSCGHDTHTSMLLGAAKYFSDHNEDFNGTIKLIFQSAEEGPMPGGGIYVVEGGHIDDCDGVFGLHITTRDKRGDIIIKKGEAMAAPDEFQITVKGTGTHASAPHTGKDPIIAATAIIQAIQTILSRQISPLESAVISVCTIHGGSAFNIIPDDVTFTGTIRTLNNDVRMDIFQKLEATATSIASSYGCRADVKIIEAYPPLINDPKMSDFVMNIAKEVVGEDHALWASEPSMGGEDFSYYLQKKPGSYFWLGGRDPKQETIYYNHNPKFDVDESSFVIGMAMHVNIAFEFLK</sequence>
<dbReference type="GO" id="GO:0046872">
    <property type="term" value="F:metal ion binding"/>
    <property type="evidence" value="ECO:0007669"/>
    <property type="project" value="UniProtKB-KW"/>
</dbReference>
<dbReference type="KEGG" id="xcl:G4Z02_06000"/>
<proteinExistence type="predicted"/>
<feature type="binding site" evidence="2">
    <location>
        <position position="137"/>
    </location>
    <ligand>
        <name>Mn(2+)</name>
        <dbReference type="ChEBI" id="CHEBI:29035"/>
        <label>2</label>
    </ligand>
</feature>
<dbReference type="SUPFAM" id="SSF55031">
    <property type="entry name" value="Bacterial exopeptidase dimerisation domain"/>
    <property type="match status" value="1"/>
</dbReference>
<feature type="binding site" evidence="2">
    <location>
        <position position="363"/>
    </location>
    <ligand>
        <name>Mn(2+)</name>
        <dbReference type="ChEBI" id="CHEBI:29035"/>
        <label>2</label>
    </ligand>
</feature>
<dbReference type="AlphaFoldDB" id="A0A7L7KSS4"/>
<dbReference type="CDD" id="cd03886">
    <property type="entry name" value="M20_Acy1"/>
    <property type="match status" value="1"/>
</dbReference>
<dbReference type="InterPro" id="IPR036264">
    <property type="entry name" value="Bact_exopeptidase_dim_dom"/>
</dbReference>
<dbReference type="Pfam" id="PF01546">
    <property type="entry name" value="Peptidase_M20"/>
    <property type="match status" value="1"/>
</dbReference>
<dbReference type="Pfam" id="PF07687">
    <property type="entry name" value="M20_dimer"/>
    <property type="match status" value="1"/>
</dbReference>
<dbReference type="SUPFAM" id="SSF53187">
    <property type="entry name" value="Zn-dependent exopeptidases"/>
    <property type="match status" value="1"/>
</dbReference>
<keyword evidence="2" id="KW-0479">Metal-binding</keyword>
<dbReference type="GO" id="GO:0050118">
    <property type="term" value="F:N-acetyldiaminopimelate deacetylase activity"/>
    <property type="evidence" value="ECO:0007669"/>
    <property type="project" value="UniProtKB-ARBA"/>
</dbReference>
<name>A0A7L7KSS4_9MOLU</name>
<dbReference type="GO" id="GO:0019877">
    <property type="term" value="P:diaminopimelate biosynthetic process"/>
    <property type="evidence" value="ECO:0007669"/>
    <property type="project" value="UniProtKB-ARBA"/>
</dbReference>
<reference evidence="4 5" key="1">
    <citation type="submission" date="2020-02" db="EMBL/GenBank/DDBJ databases">
        <authorList>
            <person name="Zheng R.K."/>
            <person name="Sun C.M."/>
        </authorList>
    </citation>
    <scope>NUCLEOTIDE SEQUENCE [LARGE SCALE GENOMIC DNA]</scope>
    <source>
        <strain evidence="5">zrk13</strain>
    </source>
</reference>
<feature type="binding site" evidence="2">
    <location>
        <position position="103"/>
    </location>
    <ligand>
        <name>Mn(2+)</name>
        <dbReference type="ChEBI" id="CHEBI:29035"/>
        <label>2</label>
    </ligand>
</feature>